<keyword evidence="1" id="KW-0808">Transferase</keyword>
<sequence length="36" mass="3242">MTTLNAVIGLGAGIGLGAVITDGAGVGMGAVTGVAR</sequence>
<dbReference type="Proteomes" id="UP000579945">
    <property type="component" value="Unassembled WGS sequence"/>
</dbReference>
<evidence type="ECO:0000313" key="1">
    <source>
        <dbReference type="EMBL" id="MBB3725453.1"/>
    </source>
</evidence>
<comment type="caution">
    <text evidence="1">The sequence shown here is derived from an EMBL/GenBank/DDBJ whole genome shotgun (WGS) entry which is preliminary data.</text>
</comment>
<proteinExistence type="predicted"/>
<name>A0A7W5Y976_9ACTN</name>
<protein>
    <submittedName>
        <fullName evidence="1">Carbonic anhydrase/acetyltransferase-like protein (Isoleucine patch superfamily)</fullName>
    </submittedName>
</protein>
<dbReference type="EMBL" id="JACIBV010000001">
    <property type="protein sequence ID" value="MBB3725453.1"/>
    <property type="molecule type" value="Genomic_DNA"/>
</dbReference>
<gene>
    <name evidence="1" type="ORF">FHR33_001313</name>
</gene>
<accession>A0A7W5Y976</accession>
<dbReference type="GO" id="GO:0016740">
    <property type="term" value="F:transferase activity"/>
    <property type="evidence" value="ECO:0007669"/>
    <property type="project" value="UniProtKB-KW"/>
</dbReference>
<organism evidence="1 2">
    <name type="scientific">Nonomuraea dietziae</name>
    <dbReference type="NCBI Taxonomy" id="65515"/>
    <lineage>
        <taxon>Bacteria</taxon>
        <taxon>Bacillati</taxon>
        <taxon>Actinomycetota</taxon>
        <taxon>Actinomycetes</taxon>
        <taxon>Streptosporangiales</taxon>
        <taxon>Streptosporangiaceae</taxon>
        <taxon>Nonomuraea</taxon>
    </lineage>
</organism>
<keyword evidence="2" id="KW-1185">Reference proteome</keyword>
<dbReference type="AlphaFoldDB" id="A0A7W5Y976"/>
<evidence type="ECO:0000313" key="2">
    <source>
        <dbReference type="Proteomes" id="UP000579945"/>
    </source>
</evidence>
<reference evidence="1 2" key="1">
    <citation type="submission" date="2020-08" db="EMBL/GenBank/DDBJ databases">
        <title>Sequencing the genomes of 1000 actinobacteria strains.</title>
        <authorList>
            <person name="Klenk H.-P."/>
        </authorList>
    </citation>
    <scope>NUCLEOTIDE SEQUENCE [LARGE SCALE GENOMIC DNA]</scope>
    <source>
        <strain evidence="1 2">DSM 44320</strain>
    </source>
</reference>